<dbReference type="AlphaFoldDB" id="A0A0U4CKI6"/>
<evidence type="ECO:0000259" key="4">
    <source>
        <dbReference type="PROSITE" id="PS50987"/>
    </source>
</evidence>
<dbReference type="InterPro" id="IPR011991">
    <property type="entry name" value="ArsR-like_HTH"/>
</dbReference>
<name>A0A0U4CKI6_9ACTN</name>
<dbReference type="NCBIfam" id="NF033788">
    <property type="entry name" value="HTH_metalloreg"/>
    <property type="match status" value="1"/>
</dbReference>
<dbReference type="InterPro" id="IPR036388">
    <property type="entry name" value="WH-like_DNA-bd_sf"/>
</dbReference>
<dbReference type="Pfam" id="PF01022">
    <property type="entry name" value="HTH_5"/>
    <property type="match status" value="1"/>
</dbReference>
<dbReference type="InterPro" id="IPR051081">
    <property type="entry name" value="HTH_MetalResp_TranReg"/>
</dbReference>
<dbReference type="GO" id="GO:0003677">
    <property type="term" value="F:DNA binding"/>
    <property type="evidence" value="ECO:0007669"/>
    <property type="project" value="UniProtKB-KW"/>
</dbReference>
<dbReference type="PANTHER" id="PTHR33154">
    <property type="entry name" value="TRANSCRIPTIONAL REGULATOR, ARSR FAMILY"/>
    <property type="match status" value="1"/>
</dbReference>
<proteinExistence type="predicted"/>
<dbReference type="PROSITE" id="PS50987">
    <property type="entry name" value="HTH_ARSR_2"/>
    <property type="match status" value="1"/>
</dbReference>
<reference evidence="5 6" key="1">
    <citation type="journal article" date="1991" name="Int. J. Syst. Bacteriol.">
        <title>Description of the erythromycin-producing bacterium Arthrobacter sp. strain NRRL B-3381 as Aeromicrobium erythreum gen. nov., sp. nov.</title>
        <authorList>
            <person name="Miller E.S."/>
            <person name="Woese C.R."/>
            <person name="Brenner S."/>
        </authorList>
    </citation>
    <scope>NUCLEOTIDE SEQUENCE [LARGE SCALE GENOMIC DNA]</scope>
    <source>
        <strain evidence="5 6">AR18</strain>
    </source>
</reference>
<dbReference type="PRINTS" id="PR00778">
    <property type="entry name" value="HTHARSR"/>
</dbReference>
<feature type="domain" description="HTH arsR-type" evidence="4">
    <location>
        <begin position="1"/>
        <end position="84"/>
    </location>
</feature>
<dbReference type="CDD" id="cd00090">
    <property type="entry name" value="HTH_ARSR"/>
    <property type="match status" value="1"/>
</dbReference>
<sequence>MFHGLADPGRLRILRHLQLGEHRVVELTAHLGLAQSTVSAHVACLRDCGLLDVRHEGRSSYYRLAHPEATDELLATGARLVGLAAPEEVG</sequence>
<dbReference type="Proteomes" id="UP000067689">
    <property type="component" value="Chromosome"/>
</dbReference>
<dbReference type="KEGG" id="aer:AERYTH_00115"/>
<dbReference type="SMART" id="SM00418">
    <property type="entry name" value="HTH_ARSR"/>
    <property type="match status" value="1"/>
</dbReference>
<dbReference type="SUPFAM" id="SSF46785">
    <property type="entry name" value="Winged helix' DNA-binding domain"/>
    <property type="match status" value="1"/>
</dbReference>
<dbReference type="EMBL" id="CP011502">
    <property type="protein sequence ID" value="ALX03212.1"/>
    <property type="molecule type" value="Genomic_DNA"/>
</dbReference>
<dbReference type="PANTHER" id="PTHR33154:SF33">
    <property type="entry name" value="TRANSCRIPTIONAL REPRESSOR SDPR"/>
    <property type="match status" value="1"/>
</dbReference>
<keyword evidence="2" id="KW-0238">DNA-binding</keyword>
<dbReference type="PATRIC" id="fig|2041.4.peg.23"/>
<dbReference type="Gene3D" id="1.10.10.10">
    <property type="entry name" value="Winged helix-like DNA-binding domain superfamily/Winged helix DNA-binding domain"/>
    <property type="match status" value="1"/>
</dbReference>
<gene>
    <name evidence="5" type="ORF">AERYTH_00115</name>
</gene>
<keyword evidence="3" id="KW-0804">Transcription</keyword>
<evidence type="ECO:0000313" key="6">
    <source>
        <dbReference type="Proteomes" id="UP000067689"/>
    </source>
</evidence>
<evidence type="ECO:0000256" key="3">
    <source>
        <dbReference type="ARBA" id="ARBA00023163"/>
    </source>
</evidence>
<evidence type="ECO:0000256" key="1">
    <source>
        <dbReference type="ARBA" id="ARBA00023015"/>
    </source>
</evidence>
<keyword evidence="6" id="KW-1185">Reference proteome</keyword>
<dbReference type="InterPro" id="IPR036390">
    <property type="entry name" value="WH_DNA-bd_sf"/>
</dbReference>
<dbReference type="STRING" id="2041.AERYTH_00115"/>
<accession>A0A0U4CKI6</accession>
<keyword evidence="1" id="KW-0805">Transcription regulation</keyword>
<dbReference type="InterPro" id="IPR001845">
    <property type="entry name" value="HTH_ArsR_DNA-bd_dom"/>
</dbReference>
<evidence type="ECO:0000256" key="2">
    <source>
        <dbReference type="ARBA" id="ARBA00023125"/>
    </source>
</evidence>
<dbReference type="GO" id="GO:0003700">
    <property type="term" value="F:DNA-binding transcription factor activity"/>
    <property type="evidence" value="ECO:0007669"/>
    <property type="project" value="InterPro"/>
</dbReference>
<evidence type="ECO:0000313" key="5">
    <source>
        <dbReference type="EMBL" id="ALX03212.1"/>
    </source>
</evidence>
<organism evidence="5 6">
    <name type="scientific">Aeromicrobium erythreum</name>
    <dbReference type="NCBI Taxonomy" id="2041"/>
    <lineage>
        <taxon>Bacteria</taxon>
        <taxon>Bacillati</taxon>
        <taxon>Actinomycetota</taxon>
        <taxon>Actinomycetes</taxon>
        <taxon>Propionibacteriales</taxon>
        <taxon>Nocardioidaceae</taxon>
        <taxon>Aeromicrobium</taxon>
    </lineage>
</organism>
<protein>
    <recommendedName>
        <fullName evidence="4">HTH arsR-type domain-containing protein</fullName>
    </recommendedName>
</protein>